<accession>A0ABV5F4G9</accession>
<evidence type="ECO:0000256" key="7">
    <source>
        <dbReference type="ARBA" id="ARBA00023150"/>
    </source>
</evidence>
<comment type="catalytic activity">
    <reaction evidence="8">
        <text>Mo-molybdopterin + GTP + H(+) = Mo-molybdopterin guanine dinucleotide + diphosphate</text>
        <dbReference type="Rhea" id="RHEA:34243"/>
        <dbReference type="ChEBI" id="CHEBI:15378"/>
        <dbReference type="ChEBI" id="CHEBI:33019"/>
        <dbReference type="ChEBI" id="CHEBI:37565"/>
        <dbReference type="ChEBI" id="CHEBI:71302"/>
        <dbReference type="ChEBI" id="CHEBI:71310"/>
        <dbReference type="EC" id="2.7.7.77"/>
    </reaction>
</comment>
<comment type="caution">
    <text evidence="8">Lacks conserved residue(s) required for the propagation of feature annotation.</text>
</comment>
<keyword evidence="4 8" id="KW-0547">Nucleotide-binding</keyword>
<dbReference type="HAMAP" id="MF_00316">
    <property type="entry name" value="MobA"/>
    <property type="match status" value="1"/>
</dbReference>
<comment type="domain">
    <text evidence="8">The N-terminal domain determines nucleotide recognition and specific binding, while the C-terminal domain determines the specific binding to the target protein.</text>
</comment>
<evidence type="ECO:0000256" key="1">
    <source>
        <dbReference type="ARBA" id="ARBA00022490"/>
    </source>
</evidence>
<reference evidence="10 11" key="1">
    <citation type="submission" date="2024-09" db="EMBL/GenBank/DDBJ databases">
        <authorList>
            <person name="Sun Q."/>
            <person name="Mori K."/>
        </authorList>
    </citation>
    <scope>NUCLEOTIDE SEQUENCE [LARGE SCALE GENOMIC DNA]</scope>
    <source>
        <strain evidence="10 11">CECT 8286</strain>
    </source>
</reference>
<evidence type="ECO:0000259" key="9">
    <source>
        <dbReference type="Pfam" id="PF12804"/>
    </source>
</evidence>
<protein>
    <recommendedName>
        <fullName evidence="8">Probable molybdenum cofactor guanylyltransferase</fullName>
        <shortName evidence="8">MoCo guanylyltransferase</shortName>
        <ecNumber evidence="8">2.7.7.77</ecNumber>
    </recommendedName>
    <alternativeName>
        <fullName evidence="8">GTP:molybdopterin guanylyltransferase</fullName>
    </alternativeName>
    <alternativeName>
        <fullName evidence="8">Mo-MPT guanylyltransferase</fullName>
    </alternativeName>
    <alternativeName>
        <fullName evidence="8">Molybdopterin guanylyltransferase</fullName>
    </alternativeName>
    <alternativeName>
        <fullName evidence="8">Molybdopterin-guanine dinucleotide synthase</fullName>
        <shortName evidence="8">MGD synthase</shortName>
    </alternativeName>
</protein>
<feature type="binding site" evidence="8">
    <location>
        <position position="24"/>
    </location>
    <ligand>
        <name>GTP</name>
        <dbReference type="ChEBI" id="CHEBI:37565"/>
    </ligand>
</feature>
<keyword evidence="1 8" id="KW-0963">Cytoplasm</keyword>
<dbReference type="PANTHER" id="PTHR19136">
    <property type="entry name" value="MOLYBDENUM COFACTOR GUANYLYLTRANSFERASE"/>
    <property type="match status" value="1"/>
</dbReference>
<keyword evidence="6 8" id="KW-0342">GTP-binding</keyword>
<evidence type="ECO:0000256" key="2">
    <source>
        <dbReference type="ARBA" id="ARBA00022679"/>
    </source>
</evidence>
<feature type="binding site" evidence="8">
    <location>
        <position position="97"/>
    </location>
    <ligand>
        <name>GTP</name>
        <dbReference type="ChEBI" id="CHEBI:37565"/>
    </ligand>
</feature>
<dbReference type="Gene3D" id="3.90.550.10">
    <property type="entry name" value="Spore Coat Polysaccharide Biosynthesis Protein SpsA, Chain A"/>
    <property type="match status" value="1"/>
</dbReference>
<evidence type="ECO:0000313" key="11">
    <source>
        <dbReference type="Proteomes" id="UP001589605"/>
    </source>
</evidence>
<evidence type="ECO:0000256" key="4">
    <source>
        <dbReference type="ARBA" id="ARBA00022741"/>
    </source>
</evidence>
<comment type="caution">
    <text evidence="10">The sequence shown here is derived from an EMBL/GenBank/DDBJ whole genome shotgun (WGS) entry which is preliminary data.</text>
</comment>
<feature type="binding site" evidence="8">
    <location>
        <position position="97"/>
    </location>
    <ligand>
        <name>Mg(2+)</name>
        <dbReference type="ChEBI" id="CHEBI:18420"/>
    </ligand>
</feature>
<dbReference type="GO" id="GO:0061603">
    <property type="term" value="F:molybdenum cofactor guanylyltransferase activity"/>
    <property type="evidence" value="ECO:0007669"/>
    <property type="project" value="UniProtKB-EC"/>
</dbReference>
<comment type="function">
    <text evidence="8">Transfers a GMP moiety from GTP to Mo-molybdopterin (Mo-MPT) cofactor (Moco or molybdenum cofactor) to form Mo-molybdopterin guanine dinucleotide (Mo-MGD) cofactor.</text>
</comment>
<feature type="binding site" evidence="8">
    <location>
        <begin position="12"/>
        <end position="14"/>
    </location>
    <ligand>
        <name>GTP</name>
        <dbReference type="ChEBI" id="CHEBI:37565"/>
    </ligand>
</feature>
<dbReference type="InterPro" id="IPR013482">
    <property type="entry name" value="Molybde_CF_guanTrfase"/>
</dbReference>
<proteinExistence type="inferred from homology"/>
<evidence type="ECO:0000256" key="5">
    <source>
        <dbReference type="ARBA" id="ARBA00022842"/>
    </source>
</evidence>
<comment type="similarity">
    <text evidence="8">Belongs to the MobA family.</text>
</comment>
<keyword evidence="3 8" id="KW-0479">Metal-binding</keyword>
<evidence type="ECO:0000313" key="10">
    <source>
        <dbReference type="EMBL" id="MFB9054328.1"/>
    </source>
</evidence>
<keyword evidence="7 8" id="KW-0501">Molybdenum cofactor biosynthesis</keyword>
<evidence type="ECO:0000256" key="8">
    <source>
        <dbReference type="HAMAP-Rule" id="MF_00316"/>
    </source>
</evidence>
<dbReference type="SUPFAM" id="SSF53448">
    <property type="entry name" value="Nucleotide-diphospho-sugar transferases"/>
    <property type="match status" value="1"/>
</dbReference>
<keyword evidence="11" id="KW-1185">Reference proteome</keyword>
<feature type="binding site" evidence="8">
    <location>
        <position position="68"/>
    </location>
    <ligand>
        <name>GTP</name>
        <dbReference type="ChEBI" id="CHEBI:37565"/>
    </ligand>
</feature>
<dbReference type="RefSeq" id="WP_382383914.1">
    <property type="nucleotide sequence ID" value="NZ_JBHMEZ010000013.1"/>
</dbReference>
<comment type="cofactor">
    <cofactor evidence="8">
        <name>Mg(2+)</name>
        <dbReference type="ChEBI" id="CHEBI:18420"/>
    </cofactor>
</comment>
<sequence>MQTQKHISIYILCGGKSSRMQTEKGLVMFNNKPFIEWILEAVKPISNQIYLITENTDYSIYNYPLLADIHKNKGPVGGIHTALTHTNTQQNLILSCDIPMISTHIINRYLINSKVINSNIAFVSDSTRDYPLIGMYSVNNLQKFEDAIQQNHLKLMSLIQASTYHRIQVASRDFEALYNINTKDELRTLIQSRP</sequence>
<gene>
    <name evidence="8" type="primary">mobA</name>
    <name evidence="10" type="ORF">ACFFVB_14670</name>
</gene>
<evidence type="ECO:0000256" key="3">
    <source>
        <dbReference type="ARBA" id="ARBA00022723"/>
    </source>
</evidence>
<keyword evidence="10" id="KW-0548">Nucleotidyltransferase</keyword>
<dbReference type="PANTHER" id="PTHR19136:SF81">
    <property type="entry name" value="MOLYBDENUM COFACTOR GUANYLYLTRANSFERASE"/>
    <property type="match status" value="1"/>
</dbReference>
<dbReference type="Proteomes" id="UP001589605">
    <property type="component" value="Unassembled WGS sequence"/>
</dbReference>
<dbReference type="CDD" id="cd02503">
    <property type="entry name" value="MobA"/>
    <property type="match status" value="1"/>
</dbReference>
<dbReference type="InterPro" id="IPR025877">
    <property type="entry name" value="MobA-like_NTP_Trfase"/>
</dbReference>
<evidence type="ECO:0000256" key="6">
    <source>
        <dbReference type="ARBA" id="ARBA00023134"/>
    </source>
</evidence>
<dbReference type="InterPro" id="IPR029044">
    <property type="entry name" value="Nucleotide-diphossugar_trans"/>
</dbReference>
<dbReference type="EC" id="2.7.7.77" evidence="8"/>
<dbReference type="Pfam" id="PF12804">
    <property type="entry name" value="NTP_transf_3"/>
    <property type="match status" value="1"/>
</dbReference>
<comment type="subcellular location">
    <subcellularLocation>
        <location evidence="8">Cytoplasm</location>
    </subcellularLocation>
</comment>
<name>A0ABV5F4G9_9FLAO</name>
<feature type="domain" description="MobA-like NTP transferase" evidence="9">
    <location>
        <begin position="10"/>
        <end position="159"/>
    </location>
</feature>
<keyword evidence="2 8" id="KW-0808">Transferase</keyword>
<keyword evidence="5 8" id="KW-0460">Magnesium</keyword>
<dbReference type="EMBL" id="JBHMEZ010000013">
    <property type="protein sequence ID" value="MFB9054328.1"/>
    <property type="molecule type" value="Genomic_DNA"/>
</dbReference>
<organism evidence="10 11">
    <name type="scientific">Formosa undariae</name>
    <dbReference type="NCBI Taxonomy" id="1325436"/>
    <lineage>
        <taxon>Bacteria</taxon>
        <taxon>Pseudomonadati</taxon>
        <taxon>Bacteroidota</taxon>
        <taxon>Flavobacteriia</taxon>
        <taxon>Flavobacteriales</taxon>
        <taxon>Flavobacteriaceae</taxon>
        <taxon>Formosa</taxon>
    </lineage>
</organism>